<protein>
    <submittedName>
        <fullName evidence="1">Predicted protein</fullName>
    </submittedName>
</protein>
<dbReference type="AlphaFoldDB" id="B0E3B2"/>
<dbReference type="EMBL" id="DS547223">
    <property type="protein sequence ID" value="EDQ98671.1"/>
    <property type="molecule type" value="Genomic_DNA"/>
</dbReference>
<dbReference type="Proteomes" id="UP000001194">
    <property type="component" value="Unassembled WGS sequence"/>
</dbReference>
<dbReference type="RefSeq" id="XP_001890684.1">
    <property type="nucleotide sequence ID" value="XM_001890649.1"/>
</dbReference>
<organism evidence="2">
    <name type="scientific">Laccaria bicolor (strain S238N-H82 / ATCC MYA-4686)</name>
    <name type="common">Bicoloured deceiver</name>
    <name type="synonym">Laccaria laccata var. bicolor</name>
    <dbReference type="NCBI Taxonomy" id="486041"/>
    <lineage>
        <taxon>Eukaryota</taxon>
        <taxon>Fungi</taxon>
        <taxon>Dikarya</taxon>
        <taxon>Basidiomycota</taxon>
        <taxon>Agaricomycotina</taxon>
        <taxon>Agaricomycetes</taxon>
        <taxon>Agaricomycetidae</taxon>
        <taxon>Agaricales</taxon>
        <taxon>Agaricineae</taxon>
        <taxon>Hydnangiaceae</taxon>
        <taxon>Laccaria</taxon>
    </lineage>
</organism>
<proteinExistence type="predicted"/>
<dbReference type="OrthoDB" id="3097421at2759"/>
<gene>
    <name evidence="1" type="ORF">LACBIDRAFT_298343</name>
</gene>
<sequence>MLHRKWRASTPMHTPACRCTLLHAKNLTGVPYLHTPARSWHAESVVPMIQMTLHAKYAMETHQGSDHVNAPRALLSYIPSPRTSGYSFTLWLYKI</sequence>
<accession>B0E3B2</accession>
<evidence type="ECO:0000313" key="2">
    <source>
        <dbReference type="Proteomes" id="UP000001194"/>
    </source>
</evidence>
<keyword evidence="2" id="KW-1185">Reference proteome</keyword>
<reference evidence="1 2" key="1">
    <citation type="journal article" date="2008" name="Nature">
        <title>The genome of Laccaria bicolor provides insights into mycorrhizal symbiosis.</title>
        <authorList>
            <person name="Martin F."/>
            <person name="Aerts A."/>
            <person name="Ahren D."/>
            <person name="Brun A."/>
            <person name="Danchin E.G.J."/>
            <person name="Duchaussoy F."/>
            <person name="Gibon J."/>
            <person name="Kohler A."/>
            <person name="Lindquist E."/>
            <person name="Pereda V."/>
            <person name="Salamov A."/>
            <person name="Shapiro H.J."/>
            <person name="Wuyts J."/>
            <person name="Blaudez D."/>
            <person name="Buee M."/>
            <person name="Brokstein P."/>
            <person name="Canbaeck B."/>
            <person name="Cohen D."/>
            <person name="Courty P.E."/>
            <person name="Coutinho P.M."/>
            <person name="Delaruelle C."/>
            <person name="Detter J.C."/>
            <person name="Deveau A."/>
            <person name="DiFazio S."/>
            <person name="Duplessis S."/>
            <person name="Fraissinet-Tachet L."/>
            <person name="Lucic E."/>
            <person name="Frey-Klett P."/>
            <person name="Fourrey C."/>
            <person name="Feussner I."/>
            <person name="Gay G."/>
            <person name="Grimwood J."/>
            <person name="Hoegger P.J."/>
            <person name="Jain P."/>
            <person name="Kilaru S."/>
            <person name="Labbe J."/>
            <person name="Lin Y.C."/>
            <person name="Legue V."/>
            <person name="Le Tacon F."/>
            <person name="Marmeisse R."/>
            <person name="Melayah D."/>
            <person name="Montanini B."/>
            <person name="Muratet M."/>
            <person name="Nehls U."/>
            <person name="Niculita-Hirzel H."/>
            <person name="Oudot-Le Secq M.P."/>
            <person name="Peter M."/>
            <person name="Quesneville H."/>
            <person name="Rajashekar B."/>
            <person name="Reich M."/>
            <person name="Rouhier N."/>
            <person name="Schmutz J."/>
            <person name="Yin T."/>
            <person name="Chalot M."/>
            <person name="Henrissat B."/>
            <person name="Kuees U."/>
            <person name="Lucas S."/>
            <person name="Van de Peer Y."/>
            <person name="Podila G.K."/>
            <person name="Polle A."/>
            <person name="Pukkila P.J."/>
            <person name="Richardson P.M."/>
            <person name="Rouze P."/>
            <person name="Sanders I.R."/>
            <person name="Stajich J.E."/>
            <person name="Tunlid A."/>
            <person name="Tuskan G."/>
            <person name="Grigoriev I.V."/>
        </authorList>
    </citation>
    <scope>NUCLEOTIDE SEQUENCE [LARGE SCALE GENOMIC DNA]</scope>
    <source>
        <strain evidence="2">S238N-H82 / ATCC MYA-4686</strain>
    </source>
</reference>
<dbReference type="HOGENOM" id="CLU_2373157_0_0_1"/>
<dbReference type="KEGG" id="lbc:LACBIDRAFT_298343"/>
<dbReference type="InParanoid" id="B0E3B2"/>
<name>B0E3B2_LACBS</name>
<dbReference type="GeneID" id="6086339"/>
<evidence type="ECO:0000313" key="1">
    <source>
        <dbReference type="EMBL" id="EDQ98671.1"/>
    </source>
</evidence>